<evidence type="ECO:0000313" key="1">
    <source>
        <dbReference type="EMBL" id="KAL1488965.1"/>
    </source>
</evidence>
<sequence>MEWDQLLILKGLWIHTCSVTSLTDNNSKHTSKIVKQRFIDKKNSSFEMAITISRFKSRKYLGDCGKANKNKKYYKQNSIKYIRKLKMFGKVSARTL</sequence>
<protein>
    <submittedName>
        <fullName evidence="1">Uncharacterized protein</fullName>
    </submittedName>
</protein>
<gene>
    <name evidence="1" type="ORF">ABEB36_014748</name>
</gene>
<evidence type="ECO:0000313" key="2">
    <source>
        <dbReference type="Proteomes" id="UP001566132"/>
    </source>
</evidence>
<keyword evidence="2" id="KW-1185">Reference proteome</keyword>
<dbReference type="Proteomes" id="UP001566132">
    <property type="component" value="Unassembled WGS sequence"/>
</dbReference>
<reference evidence="1 2" key="1">
    <citation type="submission" date="2024-05" db="EMBL/GenBank/DDBJ databases">
        <title>Genetic variation in Jamaican populations of the coffee berry borer (Hypothenemus hampei).</title>
        <authorList>
            <person name="Errbii M."/>
            <person name="Myrie A."/>
        </authorList>
    </citation>
    <scope>NUCLEOTIDE SEQUENCE [LARGE SCALE GENOMIC DNA]</scope>
    <source>
        <strain evidence="1">JA-Hopewell-2020-01-JO</strain>
        <tissue evidence="1">Whole body</tissue>
    </source>
</reference>
<proteinExistence type="predicted"/>
<dbReference type="AlphaFoldDB" id="A0ABD1E3Q4"/>
<organism evidence="1 2">
    <name type="scientific">Hypothenemus hampei</name>
    <name type="common">Coffee berry borer</name>
    <dbReference type="NCBI Taxonomy" id="57062"/>
    <lineage>
        <taxon>Eukaryota</taxon>
        <taxon>Metazoa</taxon>
        <taxon>Ecdysozoa</taxon>
        <taxon>Arthropoda</taxon>
        <taxon>Hexapoda</taxon>
        <taxon>Insecta</taxon>
        <taxon>Pterygota</taxon>
        <taxon>Neoptera</taxon>
        <taxon>Endopterygota</taxon>
        <taxon>Coleoptera</taxon>
        <taxon>Polyphaga</taxon>
        <taxon>Cucujiformia</taxon>
        <taxon>Curculionidae</taxon>
        <taxon>Scolytinae</taxon>
        <taxon>Hypothenemus</taxon>
    </lineage>
</organism>
<dbReference type="EMBL" id="JBDJPC010000013">
    <property type="protein sequence ID" value="KAL1488965.1"/>
    <property type="molecule type" value="Genomic_DNA"/>
</dbReference>
<accession>A0ABD1E3Q4</accession>
<name>A0ABD1E3Q4_HYPHA</name>
<comment type="caution">
    <text evidence="1">The sequence shown here is derived from an EMBL/GenBank/DDBJ whole genome shotgun (WGS) entry which is preliminary data.</text>
</comment>